<dbReference type="Pfam" id="PF00483">
    <property type="entry name" value="NTP_transferase"/>
    <property type="match status" value="1"/>
</dbReference>
<reference evidence="2" key="1">
    <citation type="submission" date="2021-06" db="EMBL/GenBank/DDBJ databases">
        <authorList>
            <person name="Nardi T."/>
            <person name="Nardi T."/>
        </authorList>
    </citation>
    <scope>NUCLEOTIDE SEQUENCE</scope>
</reference>
<dbReference type="SUPFAM" id="SSF53448">
    <property type="entry name" value="Nucleotide-diphospho-sugar transferases"/>
    <property type="match status" value="1"/>
</dbReference>
<dbReference type="Proteomes" id="UP000837675">
    <property type="component" value="Unassembled WGS sequence"/>
</dbReference>
<dbReference type="EMBL" id="CAJVAF010000049">
    <property type="protein sequence ID" value="CAG7589621.1"/>
    <property type="molecule type" value="Genomic_DNA"/>
</dbReference>
<name>A0A8S4BVC0_9ACAR</name>
<gene>
    <name evidence="2" type="ORF">MHYMCMPASI_00168</name>
</gene>
<protein>
    <recommendedName>
        <fullName evidence="1">Nucleotidyl transferase domain-containing protein</fullName>
    </recommendedName>
</protein>
<evidence type="ECO:0000313" key="3">
    <source>
        <dbReference type="Proteomes" id="UP000837675"/>
    </source>
</evidence>
<dbReference type="GO" id="GO:0009298">
    <property type="term" value="P:GDP-mannose biosynthetic process"/>
    <property type="evidence" value="ECO:0007669"/>
    <property type="project" value="TreeGrafter"/>
</dbReference>
<dbReference type="InterPro" id="IPR051161">
    <property type="entry name" value="Mannose-6P_isomerase_type2"/>
</dbReference>
<evidence type="ECO:0000313" key="2">
    <source>
        <dbReference type="EMBL" id="CAG7589621.1"/>
    </source>
</evidence>
<proteinExistence type="predicted"/>
<organism evidence="2 3">
    <name type="scientific">Hyalomma marginatum</name>
    <dbReference type="NCBI Taxonomy" id="34627"/>
    <lineage>
        <taxon>Eukaryota</taxon>
        <taxon>Metazoa</taxon>
        <taxon>Ecdysozoa</taxon>
        <taxon>Arthropoda</taxon>
        <taxon>Chelicerata</taxon>
        <taxon>Arachnida</taxon>
        <taxon>Acari</taxon>
        <taxon>Parasitiformes</taxon>
        <taxon>Ixodida</taxon>
        <taxon>Ixodoidea</taxon>
        <taxon>Ixodidae</taxon>
        <taxon>Hyalomminae</taxon>
        <taxon>Hyalomma</taxon>
    </lineage>
</organism>
<accession>A0A8S4BVC0</accession>
<dbReference type="GO" id="GO:0004475">
    <property type="term" value="F:mannose-1-phosphate guanylyltransferase (GTP) activity"/>
    <property type="evidence" value="ECO:0007669"/>
    <property type="project" value="TreeGrafter"/>
</dbReference>
<dbReference type="PANTHER" id="PTHR46390">
    <property type="entry name" value="MANNOSE-1-PHOSPHATE GUANYLYLTRANSFERASE"/>
    <property type="match status" value="1"/>
</dbReference>
<dbReference type="InterPro" id="IPR029044">
    <property type="entry name" value="Nucleotide-diphossugar_trans"/>
</dbReference>
<sequence>MSYTLLQSTLIRLKEAEYFNPPIIIVQECFISYVEEQIKQFNIEVGHIIMESQANGTAFAAALATLLINKNSDSLNEEMILIVPIDHYLEDAQELFNKIYFLAAKSHNKITVFGLHPQRKETRYGYIQVEKDANFKK</sequence>
<keyword evidence="3" id="KW-1185">Reference proteome</keyword>
<dbReference type="InterPro" id="IPR005835">
    <property type="entry name" value="NTP_transferase_dom"/>
</dbReference>
<dbReference type="Gene3D" id="3.90.550.10">
    <property type="entry name" value="Spore Coat Polysaccharide Biosynthesis Protein SpsA, Chain A"/>
    <property type="match status" value="1"/>
</dbReference>
<comment type="caution">
    <text evidence="2">The sequence shown here is derived from an EMBL/GenBank/DDBJ whole genome shotgun (WGS) entry which is preliminary data.</text>
</comment>
<feature type="domain" description="Nucleotidyl transferase" evidence="1">
    <location>
        <begin position="3"/>
        <end position="132"/>
    </location>
</feature>
<evidence type="ECO:0000259" key="1">
    <source>
        <dbReference type="Pfam" id="PF00483"/>
    </source>
</evidence>
<dbReference type="PANTHER" id="PTHR46390:SF1">
    <property type="entry name" value="MANNOSE-1-PHOSPHATE GUANYLYLTRANSFERASE"/>
    <property type="match status" value="1"/>
</dbReference>
<dbReference type="AlphaFoldDB" id="A0A8S4BVC0"/>